<dbReference type="OrthoDB" id="390357at2"/>
<evidence type="ECO:0000256" key="2">
    <source>
        <dbReference type="SAM" id="Phobius"/>
    </source>
</evidence>
<feature type="transmembrane region" description="Helical" evidence="2">
    <location>
        <begin position="432"/>
        <end position="456"/>
    </location>
</feature>
<protein>
    <recommendedName>
        <fullName evidence="5">Transmembrane protein</fullName>
    </recommendedName>
</protein>
<dbReference type="EMBL" id="CP005077">
    <property type="protein sequence ID" value="AGM24945.1"/>
    <property type="molecule type" value="Genomic_DNA"/>
</dbReference>
<keyword evidence="2" id="KW-0812">Transmembrane</keyword>
<evidence type="ECO:0000313" key="3">
    <source>
        <dbReference type="EMBL" id="AGM24945.1"/>
    </source>
</evidence>
<sequence>MNNQSKGSGNVSESKPGPLINNKLVDNVKMANNKPIGQNNSQTFANRANASTGIKTNQGINSNGPQPGSNQVNGAGKPMRPSDPVKTTVENKPVNQRQTTGQTVQTTGQPKAPGQNSNNDLINQLVQENQMLKNQQQNNVVPGFNNGYLTPLSNPAQYPAPRMPIMGDPYNQFMGQQLFSQYAQQGRVPGFNQMGMGGPEQSIHYNKPIYQAIVYQPYVLPAINNGQQNNMHGMNMYDVNPQNLAFNPINLAYGQQQNNPYYLNVQPTNQFQPGPGYQQYPQQNYYQPNQPGVIGQNPINIDRNSQSFGLENQGNKFDNYNDSLGADNHFAIMNPELSSKEDYIDQWNDVNEMDNEFINDENQYYSDNYENDDNYPVNYNDGYDQDLNYDNYDNLSPENNALLTKKELRANAKAKKVWEREQKRANKKKLPLWAKIIISLLVILVVAVGVLTIVYFNVPAFQEIVNGWFGITKTFNPWF</sequence>
<evidence type="ECO:0000313" key="4">
    <source>
        <dbReference type="Proteomes" id="UP000013964"/>
    </source>
</evidence>
<proteinExistence type="predicted"/>
<dbReference type="AlphaFoldDB" id="R4UFK7"/>
<evidence type="ECO:0008006" key="5">
    <source>
        <dbReference type="Google" id="ProtNLM"/>
    </source>
</evidence>
<reference evidence="3 4" key="1">
    <citation type="journal article" date="2013" name="Genome Biol. Evol.">
        <title>Complete genomes of two dipteran-associated spiroplasmas provided insights into the origin, dynamics, and impacts of viral invasion in spiroplasma.</title>
        <authorList>
            <person name="Ku C."/>
            <person name="Lo W.S."/>
            <person name="Chen L.L."/>
            <person name="Kuo C.H."/>
        </authorList>
    </citation>
    <scope>NUCLEOTIDE SEQUENCE [LARGE SCALE GENOMIC DNA]</scope>
    <source>
        <strain evidence="3 4">DF-1</strain>
    </source>
</reference>
<dbReference type="KEGG" id="scr:SCHRY_v1c03620"/>
<evidence type="ECO:0000256" key="1">
    <source>
        <dbReference type="SAM" id="MobiDB-lite"/>
    </source>
</evidence>
<organism evidence="3 4">
    <name type="scientific">Spiroplasma chrysopicola DF-1</name>
    <dbReference type="NCBI Taxonomy" id="1276227"/>
    <lineage>
        <taxon>Bacteria</taxon>
        <taxon>Bacillati</taxon>
        <taxon>Mycoplasmatota</taxon>
        <taxon>Mollicutes</taxon>
        <taxon>Entomoplasmatales</taxon>
        <taxon>Spiroplasmataceae</taxon>
        <taxon>Spiroplasma</taxon>
    </lineage>
</organism>
<dbReference type="HOGENOM" id="CLU_569731_0_0_14"/>
<feature type="compositionally biased region" description="Polar residues" evidence="1">
    <location>
        <begin position="1"/>
        <end position="13"/>
    </location>
</feature>
<feature type="region of interest" description="Disordered" evidence="1">
    <location>
        <begin position="1"/>
        <end position="22"/>
    </location>
</feature>
<gene>
    <name evidence="3" type="ORF">SCHRY_v1c03620</name>
</gene>
<name>R4UFK7_9MOLU</name>
<feature type="compositionally biased region" description="Low complexity" evidence="1">
    <location>
        <begin position="96"/>
        <end position="109"/>
    </location>
</feature>
<dbReference type="STRING" id="1276227.SCHRY_v1c03620"/>
<feature type="compositionally biased region" description="Polar residues" evidence="1">
    <location>
        <begin position="53"/>
        <end position="73"/>
    </location>
</feature>
<accession>R4UFK7</accession>
<keyword evidence="2" id="KW-0472">Membrane</keyword>
<keyword evidence="2" id="KW-1133">Transmembrane helix</keyword>
<dbReference type="PATRIC" id="fig|1276227.3.peg.361"/>
<dbReference type="RefSeq" id="WP_016338771.1">
    <property type="nucleotide sequence ID" value="NC_021280.1"/>
</dbReference>
<dbReference type="Proteomes" id="UP000013964">
    <property type="component" value="Chromosome"/>
</dbReference>
<keyword evidence="4" id="KW-1185">Reference proteome</keyword>
<feature type="region of interest" description="Disordered" evidence="1">
    <location>
        <begin position="53"/>
        <end position="116"/>
    </location>
</feature>